<accession>A0A0H5QMY0</accession>
<dbReference type="EMBL" id="HACM01002294">
    <property type="protein sequence ID" value="CRZ02736.1"/>
    <property type="molecule type" value="Transcribed_RNA"/>
</dbReference>
<protein>
    <submittedName>
        <fullName evidence="3">Uncharacterized protein</fullName>
    </submittedName>
</protein>
<sequence length="1263" mass="142292">MLGFGLPAPPHPRKSSKLGRLKTLIFDNMSTTMVMGDPAISDVYPDSPKYEIINAKTRPDMPPGLPSDCSDSESDWLNDTVVCHIDQRNINEQLNDEIEAMQAIVGEPDIGIDESFGDDFHDILQADEEPVSSPNIVHALNTEGNPTEDVTLSEYPKMSRHKSGSDAEGIRILLASSSEYQLKETQCEETKSLPSAKETGNADKCIGSHSDDALSRKNYGETDAPLVSPGTSLLPPFHPLACGRSDNPSTSPASLVKLASSIDVDSSPKKSFEEQLHSLRRESLSHVNREFADDRFQFASQLSSIHEKSATLDGLISEVSQYLASFYLMMENTYSQFASIVNEDRGSANRSCYPPVPPQDARVFTANSFWNHIQEASQREGLRWLRLLADSRFRCVVPLSLTMTEKQNTIDSLFYEAEILDLQLQEAENAILDNVQKRNQTLQKRKIACKKLSSVKHLNGSRTTRASISPESSTLTEFENEFMQTEVERLSSEEQFRALAIAWKSRLPALVSKSRSLNQERLTLLHEILESFVSLKHGLFAESLSDTLNAVHSKLDLQADFKVFSESSTDFGDSRNSNCDNSSANDSYSKKSRLGDIGLRNEEYDTTVIVKNYFLSQERPRRCAIDLWSSEGFKRACDFVQKSKDVATQLYISMEGIVVALETSSKQMRKAILINEKSSGKYFNSEPIQLSWAALLDAFSVEAKANSCTARFLRKAIVVLNVTRMEGNQLRSQFNRNRSRLERLRNGLEEESNRAQENYRIKIAEMNEAKRRVEQQLEGDVCPKHIDLEIIIGNYVSSHKAAIIAESHWNTVQRKQKFAELKEESALAVFLRFVEDCMRRHYSDMTKVLQGVRHHFEAQSTAARDCLQKMERMVQSIDTETDLRDFIQTVHASRSHRSSKTDSSEIAIDVSQFDAVHTKSLKGMNALRFLIGLFQEASASDDGFVRTLRKYPLDFNTSTSQSIRYSSLTMSLASFQKTIECIVSSIDERSSRMKEIAKSLRRQKSIIKTNIADIVNQHQLAVKRATAVENTYSNMSNAYKKAVQQFEKVSQKHEKDQERERSSSHLQDRRQSFIVTMIQGRLPNKSSRARLDSAIEVADRTQRALDHANTAWKEAAIVHAAASKAHLQSLQNINTTRINAVKWAFTTHCEHQTFYGQQLADCLSIFTASIDRIDAEIDLNSFIQSNCAGCQQPPDRIIISAVDEEKNVLNIGNEEFDWELESYCETVCDTARESVAQSVMGESTMVDTEFSIDSSFCESTFDD</sequence>
<feature type="region of interest" description="Disordered" evidence="2">
    <location>
        <begin position="186"/>
        <end position="208"/>
    </location>
</feature>
<evidence type="ECO:0000313" key="3">
    <source>
        <dbReference type="EMBL" id="CRZ02736.1"/>
    </source>
</evidence>
<keyword evidence="1" id="KW-0175">Coiled coil</keyword>
<organism evidence="3">
    <name type="scientific">Spongospora subterranea</name>
    <dbReference type="NCBI Taxonomy" id="70186"/>
    <lineage>
        <taxon>Eukaryota</taxon>
        <taxon>Sar</taxon>
        <taxon>Rhizaria</taxon>
        <taxon>Endomyxa</taxon>
        <taxon>Phytomyxea</taxon>
        <taxon>Plasmodiophorida</taxon>
        <taxon>Plasmodiophoridae</taxon>
        <taxon>Spongospora</taxon>
    </lineage>
</organism>
<feature type="region of interest" description="Disordered" evidence="2">
    <location>
        <begin position="568"/>
        <end position="589"/>
    </location>
</feature>
<dbReference type="Gene3D" id="1.20.1270.60">
    <property type="entry name" value="Arfaptin homology (AH) domain/BAR domain"/>
    <property type="match status" value="3"/>
</dbReference>
<name>A0A0H5QMY0_9EUKA</name>
<feature type="compositionally biased region" description="Low complexity" evidence="2">
    <location>
        <begin position="574"/>
        <end position="587"/>
    </location>
</feature>
<dbReference type="InterPro" id="IPR027267">
    <property type="entry name" value="AH/BAR_dom_sf"/>
</dbReference>
<evidence type="ECO:0000256" key="1">
    <source>
        <dbReference type="SAM" id="Coils"/>
    </source>
</evidence>
<dbReference type="SUPFAM" id="SSF103657">
    <property type="entry name" value="BAR/IMD domain-like"/>
    <property type="match status" value="2"/>
</dbReference>
<feature type="coiled-coil region" evidence="1">
    <location>
        <begin position="731"/>
        <end position="776"/>
    </location>
</feature>
<evidence type="ECO:0000256" key="2">
    <source>
        <dbReference type="SAM" id="MobiDB-lite"/>
    </source>
</evidence>
<proteinExistence type="predicted"/>
<reference evidence="3" key="1">
    <citation type="submission" date="2015-04" db="EMBL/GenBank/DDBJ databases">
        <title>The genome sequence of the plant pathogenic Rhizarian Plasmodiophora brassicae reveals insights in its biotrophic life cycle and the origin of chitin synthesis.</title>
        <authorList>
            <person name="Schwelm A."/>
            <person name="Fogelqvist J."/>
            <person name="Knaust A."/>
            <person name="Julke S."/>
            <person name="Lilja T."/>
            <person name="Dhandapani V."/>
            <person name="Bonilla-Rosso G."/>
            <person name="Karlsson M."/>
            <person name="Shevchenko A."/>
            <person name="Choi S.R."/>
            <person name="Kim H.G."/>
            <person name="Park J.Y."/>
            <person name="Lim Y.P."/>
            <person name="Ludwig-Muller J."/>
            <person name="Dixelius C."/>
        </authorList>
    </citation>
    <scope>NUCLEOTIDE SEQUENCE</scope>
    <source>
        <tissue evidence="3">Potato root galls</tissue>
    </source>
</reference>
<dbReference type="AlphaFoldDB" id="A0A0H5QMY0"/>